<dbReference type="Proteomes" id="UP000028924">
    <property type="component" value="Unassembled WGS sequence"/>
</dbReference>
<sequence>MMSLPGSSVAPASTDAGQLATGDCIGFPQWSARAGSSFSQAALLTSGTGRLSGFWSLLGVVPDLWSPGGGRPWTGEALWLSCASLRLMSCRRAFRAAACWDAWLEAHTRGPTLREGVPSNGRGVNLAGDLAGDVGCCADLPAPGLAGLPLRVIALCLALI</sequence>
<gene>
    <name evidence="1" type="ORF">F751_6695</name>
</gene>
<dbReference type="AlphaFoldDB" id="A0A087SQL6"/>
<evidence type="ECO:0000313" key="1">
    <source>
        <dbReference type="EMBL" id="KFM28020.1"/>
    </source>
</evidence>
<dbReference type="EMBL" id="KL662161">
    <property type="protein sequence ID" value="KFM28020.1"/>
    <property type="molecule type" value="Genomic_DNA"/>
</dbReference>
<organism evidence="1 2">
    <name type="scientific">Auxenochlorella protothecoides</name>
    <name type="common">Green microalga</name>
    <name type="synonym">Chlorella protothecoides</name>
    <dbReference type="NCBI Taxonomy" id="3075"/>
    <lineage>
        <taxon>Eukaryota</taxon>
        <taxon>Viridiplantae</taxon>
        <taxon>Chlorophyta</taxon>
        <taxon>core chlorophytes</taxon>
        <taxon>Trebouxiophyceae</taxon>
        <taxon>Chlorellales</taxon>
        <taxon>Chlorellaceae</taxon>
        <taxon>Auxenochlorella</taxon>
    </lineage>
</organism>
<name>A0A087SQL6_AUXPR</name>
<dbReference type="GeneID" id="23618086"/>
<proteinExistence type="predicted"/>
<reference evidence="1 2" key="1">
    <citation type="journal article" date="2014" name="BMC Genomics">
        <title>Oil accumulation mechanisms of the oleaginous microalga Chlorella protothecoides revealed through its genome, transcriptomes, and proteomes.</title>
        <authorList>
            <person name="Gao C."/>
            <person name="Wang Y."/>
            <person name="Shen Y."/>
            <person name="Yan D."/>
            <person name="He X."/>
            <person name="Dai J."/>
            <person name="Wu Q."/>
        </authorList>
    </citation>
    <scope>NUCLEOTIDE SEQUENCE [LARGE SCALE GENOMIC DNA]</scope>
    <source>
        <strain evidence="1 2">0710</strain>
    </source>
</reference>
<accession>A0A087SQL6</accession>
<dbReference type="RefSeq" id="XP_011401032.1">
    <property type="nucleotide sequence ID" value="XM_011402730.1"/>
</dbReference>
<evidence type="ECO:0000313" key="2">
    <source>
        <dbReference type="Proteomes" id="UP000028924"/>
    </source>
</evidence>
<keyword evidence="2" id="KW-1185">Reference proteome</keyword>
<dbReference type="KEGG" id="apro:F751_6695"/>
<protein>
    <submittedName>
        <fullName evidence="1">Uncharacterized protein</fullName>
    </submittedName>
</protein>